<name>A0AAD5GTY0_AMBAR</name>
<feature type="non-terminal residue" evidence="1">
    <location>
        <position position="71"/>
    </location>
</feature>
<evidence type="ECO:0000313" key="1">
    <source>
        <dbReference type="EMBL" id="KAI7753099.1"/>
    </source>
</evidence>
<evidence type="ECO:0000313" key="2">
    <source>
        <dbReference type="Proteomes" id="UP001206925"/>
    </source>
</evidence>
<proteinExistence type="predicted"/>
<sequence length="71" mass="8207">AKGFGYAMNTVEELNFSRILLKPRETRVRTKLTYSVWTESTKKDRTEVVLLDPGKKQLDQGSKVKFKIMSL</sequence>
<reference evidence="1" key="1">
    <citation type="submission" date="2022-06" db="EMBL/GenBank/DDBJ databases">
        <title>Uncovering the hologenomic basis of an extraordinary plant invasion.</title>
        <authorList>
            <person name="Bieker V.C."/>
            <person name="Martin M.D."/>
            <person name="Gilbert T."/>
            <person name="Hodgins K."/>
            <person name="Battlay P."/>
            <person name="Petersen B."/>
            <person name="Wilson J."/>
        </authorList>
    </citation>
    <scope>NUCLEOTIDE SEQUENCE</scope>
    <source>
        <strain evidence="1">AA19_3_7</strain>
        <tissue evidence="1">Leaf</tissue>
    </source>
</reference>
<organism evidence="1 2">
    <name type="scientific">Ambrosia artemisiifolia</name>
    <name type="common">Common ragweed</name>
    <dbReference type="NCBI Taxonomy" id="4212"/>
    <lineage>
        <taxon>Eukaryota</taxon>
        <taxon>Viridiplantae</taxon>
        <taxon>Streptophyta</taxon>
        <taxon>Embryophyta</taxon>
        <taxon>Tracheophyta</taxon>
        <taxon>Spermatophyta</taxon>
        <taxon>Magnoliopsida</taxon>
        <taxon>eudicotyledons</taxon>
        <taxon>Gunneridae</taxon>
        <taxon>Pentapetalae</taxon>
        <taxon>asterids</taxon>
        <taxon>campanulids</taxon>
        <taxon>Asterales</taxon>
        <taxon>Asteraceae</taxon>
        <taxon>Asteroideae</taxon>
        <taxon>Heliantheae alliance</taxon>
        <taxon>Heliantheae</taxon>
        <taxon>Ambrosia</taxon>
    </lineage>
</organism>
<gene>
    <name evidence="1" type="ORF">M8C21_030034</name>
</gene>
<accession>A0AAD5GTY0</accession>
<comment type="caution">
    <text evidence="1">The sequence shown here is derived from an EMBL/GenBank/DDBJ whole genome shotgun (WGS) entry which is preliminary data.</text>
</comment>
<protein>
    <submittedName>
        <fullName evidence="1">Uncharacterized protein</fullName>
    </submittedName>
</protein>
<dbReference type="EMBL" id="JAMZMK010005551">
    <property type="protein sequence ID" value="KAI7753099.1"/>
    <property type="molecule type" value="Genomic_DNA"/>
</dbReference>
<dbReference type="Proteomes" id="UP001206925">
    <property type="component" value="Unassembled WGS sequence"/>
</dbReference>
<feature type="non-terminal residue" evidence="1">
    <location>
        <position position="1"/>
    </location>
</feature>
<keyword evidence="2" id="KW-1185">Reference proteome</keyword>
<dbReference type="AlphaFoldDB" id="A0AAD5GTY0"/>